<keyword evidence="12" id="KW-1185">Reference proteome</keyword>
<dbReference type="InterPro" id="IPR027417">
    <property type="entry name" value="P-loop_NTPase"/>
</dbReference>
<keyword evidence="6" id="KW-0206">Cytoskeleton</keyword>
<keyword evidence="5" id="KW-0175">Coiled coil</keyword>
<dbReference type="PROSITE" id="PS00411">
    <property type="entry name" value="KINESIN_MOTOR_1"/>
    <property type="match status" value="1"/>
</dbReference>
<evidence type="ECO:0000256" key="6">
    <source>
        <dbReference type="ARBA" id="ARBA00023212"/>
    </source>
</evidence>
<dbReference type="InterPro" id="IPR019821">
    <property type="entry name" value="Kinesin_motor_CS"/>
</dbReference>
<dbReference type="Proteomes" id="UP001159042">
    <property type="component" value="Unassembled WGS sequence"/>
</dbReference>
<keyword evidence="8" id="KW-0493">Microtubule</keyword>
<evidence type="ECO:0000256" key="3">
    <source>
        <dbReference type="ARBA" id="ARBA00022741"/>
    </source>
</evidence>
<dbReference type="SUPFAM" id="SSF47781">
    <property type="entry name" value="RuvA domain 2-like"/>
    <property type="match status" value="1"/>
</dbReference>
<dbReference type="InterPro" id="IPR010994">
    <property type="entry name" value="RuvA_2-like"/>
</dbReference>
<feature type="domain" description="Kinesin motor" evidence="10">
    <location>
        <begin position="1"/>
        <end position="198"/>
    </location>
</feature>
<evidence type="ECO:0000313" key="11">
    <source>
        <dbReference type="EMBL" id="KAJ8915834.1"/>
    </source>
</evidence>
<dbReference type="Pfam" id="PF00225">
    <property type="entry name" value="Kinesin"/>
    <property type="match status" value="1"/>
</dbReference>
<dbReference type="PANTHER" id="PTHR47969">
    <property type="entry name" value="CHROMOSOME-ASSOCIATED KINESIN KIF4A-RELATED"/>
    <property type="match status" value="1"/>
</dbReference>
<sequence>MTMTPKQRYRYHSLKFTTKKVFDLLQNNNKPRLTVKGFRVQGFNQEKVFNCYEAKHFLKIGNKNRHTSETKQNSNSSRSHAVFTIYCNIRHRDHETSAKLNLVDLAGSESVKKTGNQGSTFQEGVNINKGLFCIGQVMTALSTNSNFIPYRQSIITTILQDSLSKKNLVSLIACVNENPEDCNETVQTLEFSQRVKKMKNKPEVNEIVTLYKKENPALFPPIKTTNTPFKRPASSFQTPCFSKRVKTMPLGTVDESAGNSSKSIASVEVSSISTNIDAAQQTLSPVIKRYMTAMESSLVDRIETIIKNTLKRPSRSSLLLKEKEQNEKENTPSLVSLQSVFISSMSWNKIQNEVSKLVRSEIAQLTSRAVRATSSPIDEHASISSARRVLKYESPVLNESTEKENNQTDPGTDQFKDSFKEGTVFKVPDLPIPKKKTKEGKRTPSISPIDFVPRRSIRLSLKRIDNITIQDTDVSSLDSSYIDEANESCRNYENIYDSKDYPHAKRRCSVRLAEKREKNEKTITFDGSVTDIDLDITRGEFNDNVTNTKRRKNVKQTKKANVQSNDAPTLNKLKNKVTVKATPYKKPLLNGKMSTSSPATAHTKYVLMLLNNGKVKELESLHSIGPKTAQQILLFREIRGPLCKISDLSSMPGWHGKKFKTFVEQNFIKDELL</sequence>
<evidence type="ECO:0000256" key="7">
    <source>
        <dbReference type="PROSITE-ProRule" id="PRU00283"/>
    </source>
</evidence>
<dbReference type="SMART" id="SM00129">
    <property type="entry name" value="KISc"/>
    <property type="match status" value="1"/>
</dbReference>
<dbReference type="PANTHER" id="PTHR47969:SF15">
    <property type="entry name" value="CHROMOSOME-ASSOCIATED KINESIN KIF4A-RELATED"/>
    <property type="match status" value="1"/>
</dbReference>
<organism evidence="11 12">
    <name type="scientific">Exocentrus adspersus</name>
    <dbReference type="NCBI Taxonomy" id="1586481"/>
    <lineage>
        <taxon>Eukaryota</taxon>
        <taxon>Metazoa</taxon>
        <taxon>Ecdysozoa</taxon>
        <taxon>Arthropoda</taxon>
        <taxon>Hexapoda</taxon>
        <taxon>Insecta</taxon>
        <taxon>Pterygota</taxon>
        <taxon>Neoptera</taxon>
        <taxon>Endopterygota</taxon>
        <taxon>Coleoptera</taxon>
        <taxon>Polyphaga</taxon>
        <taxon>Cucujiformia</taxon>
        <taxon>Chrysomeloidea</taxon>
        <taxon>Cerambycidae</taxon>
        <taxon>Lamiinae</taxon>
        <taxon>Acanthocinini</taxon>
        <taxon>Exocentrus</taxon>
    </lineage>
</organism>
<dbReference type="GO" id="GO:0005874">
    <property type="term" value="C:microtubule"/>
    <property type="evidence" value="ECO:0007669"/>
    <property type="project" value="UniProtKB-KW"/>
</dbReference>
<keyword evidence="4 8" id="KW-0067">ATP-binding</keyword>
<dbReference type="GO" id="GO:0005875">
    <property type="term" value="C:microtubule associated complex"/>
    <property type="evidence" value="ECO:0007669"/>
    <property type="project" value="TreeGrafter"/>
</dbReference>
<dbReference type="PROSITE" id="PS50067">
    <property type="entry name" value="KINESIN_MOTOR_2"/>
    <property type="match status" value="1"/>
</dbReference>
<dbReference type="GO" id="GO:0007052">
    <property type="term" value="P:mitotic spindle organization"/>
    <property type="evidence" value="ECO:0007669"/>
    <property type="project" value="TreeGrafter"/>
</dbReference>
<keyword evidence="8" id="KW-0505">Motor protein</keyword>
<dbReference type="InterPro" id="IPR027640">
    <property type="entry name" value="Kinesin-like_fam"/>
</dbReference>
<evidence type="ECO:0000256" key="4">
    <source>
        <dbReference type="ARBA" id="ARBA00022840"/>
    </source>
</evidence>
<dbReference type="GO" id="GO:0003777">
    <property type="term" value="F:microtubule motor activity"/>
    <property type="evidence" value="ECO:0007669"/>
    <property type="project" value="InterPro"/>
</dbReference>
<evidence type="ECO:0000256" key="1">
    <source>
        <dbReference type="ARBA" id="ARBA00004245"/>
    </source>
</evidence>
<dbReference type="AlphaFoldDB" id="A0AAV8VNV7"/>
<dbReference type="PRINTS" id="PR00380">
    <property type="entry name" value="KINESINHEAVY"/>
</dbReference>
<dbReference type="InterPro" id="IPR001752">
    <property type="entry name" value="Kinesin_motor_dom"/>
</dbReference>
<dbReference type="GO" id="GO:0007018">
    <property type="term" value="P:microtubule-based movement"/>
    <property type="evidence" value="ECO:0007669"/>
    <property type="project" value="InterPro"/>
</dbReference>
<evidence type="ECO:0000256" key="2">
    <source>
        <dbReference type="ARBA" id="ARBA00022490"/>
    </source>
</evidence>
<keyword evidence="2" id="KW-0963">Cytoplasm</keyword>
<evidence type="ECO:0000256" key="9">
    <source>
        <dbReference type="SAM" id="MobiDB-lite"/>
    </source>
</evidence>
<accession>A0AAV8VNV7</accession>
<dbReference type="GO" id="GO:0051231">
    <property type="term" value="P:spindle elongation"/>
    <property type="evidence" value="ECO:0007669"/>
    <property type="project" value="TreeGrafter"/>
</dbReference>
<dbReference type="InterPro" id="IPR036961">
    <property type="entry name" value="Kinesin_motor_dom_sf"/>
</dbReference>
<dbReference type="Gene3D" id="1.10.150.280">
    <property type="entry name" value="AF1531-like domain"/>
    <property type="match status" value="1"/>
</dbReference>
<keyword evidence="3 8" id="KW-0547">Nucleotide-binding</keyword>
<evidence type="ECO:0000256" key="5">
    <source>
        <dbReference type="ARBA" id="ARBA00023054"/>
    </source>
</evidence>
<evidence type="ECO:0000313" key="12">
    <source>
        <dbReference type="Proteomes" id="UP001159042"/>
    </source>
</evidence>
<evidence type="ECO:0000256" key="8">
    <source>
        <dbReference type="RuleBase" id="RU000394"/>
    </source>
</evidence>
<dbReference type="Gene3D" id="3.40.850.10">
    <property type="entry name" value="Kinesin motor domain"/>
    <property type="match status" value="1"/>
</dbReference>
<dbReference type="GO" id="GO:0008017">
    <property type="term" value="F:microtubule binding"/>
    <property type="evidence" value="ECO:0007669"/>
    <property type="project" value="InterPro"/>
</dbReference>
<dbReference type="GO" id="GO:0005524">
    <property type="term" value="F:ATP binding"/>
    <property type="evidence" value="ECO:0007669"/>
    <property type="project" value="UniProtKB-KW"/>
</dbReference>
<gene>
    <name evidence="11" type="ORF">NQ315_004647</name>
</gene>
<comment type="caution">
    <text evidence="11">The sequence shown here is derived from an EMBL/GenBank/DDBJ whole genome shotgun (WGS) entry which is preliminary data.</text>
</comment>
<name>A0AAV8VNV7_9CUCU</name>
<comment type="similarity">
    <text evidence="7 8">Belongs to the TRAFAC class myosin-kinesin ATPase superfamily. Kinesin family.</text>
</comment>
<dbReference type="SUPFAM" id="SSF52540">
    <property type="entry name" value="P-loop containing nucleoside triphosphate hydrolases"/>
    <property type="match status" value="1"/>
</dbReference>
<evidence type="ECO:0000259" key="10">
    <source>
        <dbReference type="PROSITE" id="PS50067"/>
    </source>
</evidence>
<comment type="caution">
    <text evidence="7">Lacks conserved residue(s) required for the propagation of feature annotation.</text>
</comment>
<reference evidence="11 12" key="1">
    <citation type="journal article" date="2023" name="Insect Mol. Biol.">
        <title>Genome sequencing provides insights into the evolution of gene families encoding plant cell wall-degrading enzymes in longhorned beetles.</title>
        <authorList>
            <person name="Shin N.R."/>
            <person name="Okamura Y."/>
            <person name="Kirsch R."/>
            <person name="Pauchet Y."/>
        </authorList>
    </citation>
    <scope>NUCLEOTIDE SEQUENCE [LARGE SCALE GENOMIC DNA]</scope>
    <source>
        <strain evidence="11">EAD_L_NR</strain>
    </source>
</reference>
<dbReference type="EMBL" id="JANEYG010000049">
    <property type="protein sequence ID" value="KAJ8915834.1"/>
    <property type="molecule type" value="Genomic_DNA"/>
</dbReference>
<protein>
    <recommendedName>
        <fullName evidence="8">Kinesin-like protein</fullName>
    </recommendedName>
</protein>
<proteinExistence type="inferred from homology"/>
<comment type="subcellular location">
    <subcellularLocation>
        <location evidence="1">Cytoplasm</location>
        <location evidence="1">Cytoskeleton</location>
    </subcellularLocation>
</comment>
<feature type="region of interest" description="Disordered" evidence="9">
    <location>
        <begin position="397"/>
        <end position="417"/>
    </location>
</feature>